<proteinExistence type="predicted"/>
<sequence>MTISRRSLFRWLVPSAAVGWLGGSRANAAEPLQHAQAVQGSESIAAAVENLKSLDGAGITGYALKHPYGRNTVGAKLNNFVTIEDFADADSARGDWSTAINAALKYAIKNDIHDVYGTGTYNISKPIIVEYLGNRGLNISISHLVANKNWQENTTLWDALPMIFIGDTDGNITGLNLRINMLNGAGKADGIRAKDNGFALCQLHIGDARNCIRVISNGEHTWPNGALQITGDFWTENWLGVHITRGTKGTTPISESWKINVKFVANNRYGGILLRGGSQYSQLTGDHDYNGRYLSIVQVDSLEGLSRGKIVSNGITRSEILMAYQTQGEAWLMLMESKDVSISQGTTSSFSKGQTLTVSGKSSIKRKILQVQRCGDNPSGTNYVDILHDFEGEPFAKIQALLGYCSGIYGSMLFTSFITAQNGFSGTTDGLRGMGIANSGTALSLYNRALSEEPVANFTADFVNFQKKLYMQAHLYEGIGTAQVIGRSSSEFTTLFTLQESPLDRYLQELNLYKVYIKTNFLGVAGEFLISLTADPAEKTPMVAQAVFWNQGAFAWRVSGYDFQVRQEATDQMQFVANILRV</sequence>
<evidence type="ECO:0000313" key="2">
    <source>
        <dbReference type="Proteomes" id="UP000192536"/>
    </source>
</evidence>
<gene>
    <name evidence="1" type="ORF">BS640_05800</name>
</gene>
<evidence type="ECO:0008006" key="3">
    <source>
        <dbReference type="Google" id="ProtNLM"/>
    </source>
</evidence>
<dbReference type="Proteomes" id="UP000192536">
    <property type="component" value="Unassembled WGS sequence"/>
</dbReference>
<evidence type="ECO:0000313" key="1">
    <source>
        <dbReference type="EMBL" id="ORJ26353.1"/>
    </source>
</evidence>
<organism evidence="1 2">
    <name type="scientific">Rouxiella badensis</name>
    <dbReference type="NCBI Taxonomy" id="1646377"/>
    <lineage>
        <taxon>Bacteria</taxon>
        <taxon>Pseudomonadati</taxon>
        <taxon>Pseudomonadota</taxon>
        <taxon>Gammaproteobacteria</taxon>
        <taxon>Enterobacterales</taxon>
        <taxon>Yersiniaceae</taxon>
        <taxon>Rouxiella</taxon>
    </lineage>
</organism>
<accession>A0A1X0WI16</accession>
<name>A0A1X0WI16_9GAMM</name>
<keyword evidence="2" id="KW-1185">Reference proteome</keyword>
<dbReference type="InterPro" id="IPR006311">
    <property type="entry name" value="TAT_signal"/>
</dbReference>
<dbReference type="EMBL" id="MRWE01000007">
    <property type="protein sequence ID" value="ORJ26353.1"/>
    <property type="molecule type" value="Genomic_DNA"/>
</dbReference>
<reference evidence="1 2" key="1">
    <citation type="journal article" date="2017" name="Int. J. Syst. Evol. Microbiol.">
        <title>Rouxiella badensis sp. nov. and Rouxiella silvae sp. nov. isolated from peat bog soil in Germany and emendation of the genus description.</title>
        <authorList>
            <person name="Le Fleche-Mateos A."/>
            <person name="Kugler J.H."/>
            <person name="Hansen S.H."/>
            <person name="Syldatk C."/>
            <person name="Hausmann R."/>
            <person name="Lomprez F."/>
            <person name="Vandenbogaert M."/>
            <person name="Manuguerra J.C."/>
            <person name="Grimont P.A."/>
        </authorList>
    </citation>
    <scope>NUCLEOTIDE SEQUENCE [LARGE SCALE GENOMIC DNA]</scope>
    <source>
        <strain evidence="1 2">DSM 100043</strain>
    </source>
</reference>
<protein>
    <recommendedName>
        <fullName evidence="3">Pectate lyase superfamily protein domain-containing protein</fullName>
    </recommendedName>
</protein>
<dbReference type="RefSeq" id="WP_206023983.1">
    <property type="nucleotide sequence ID" value="NZ_CAUQAZ010000043.1"/>
</dbReference>
<comment type="caution">
    <text evidence="1">The sequence shown here is derived from an EMBL/GenBank/DDBJ whole genome shotgun (WGS) entry which is preliminary data.</text>
</comment>
<dbReference type="AlphaFoldDB" id="A0A1X0WI16"/>
<dbReference type="STRING" id="1646377.BS640_05800"/>
<dbReference type="PROSITE" id="PS51318">
    <property type="entry name" value="TAT"/>
    <property type="match status" value="1"/>
</dbReference>